<dbReference type="GO" id="GO:0140098">
    <property type="term" value="F:catalytic activity, acting on RNA"/>
    <property type="evidence" value="ECO:0007669"/>
    <property type="project" value="UniProtKB-ARBA"/>
</dbReference>
<dbReference type="Proteomes" id="UP000824123">
    <property type="component" value="Unassembled WGS sequence"/>
</dbReference>
<dbReference type="Gene3D" id="3.30.2350.10">
    <property type="entry name" value="Pseudouridine synthase"/>
    <property type="match status" value="1"/>
</dbReference>
<protein>
    <recommendedName>
        <fullName evidence="3">RNA pseudouridylate synthase</fullName>
    </recommendedName>
    <alternativeName>
        <fullName evidence="4">RNA-uridine isomerase</fullName>
    </alternativeName>
</protein>
<evidence type="ECO:0000256" key="4">
    <source>
        <dbReference type="ARBA" id="ARBA00033164"/>
    </source>
</evidence>
<dbReference type="GO" id="GO:0003723">
    <property type="term" value="F:RNA binding"/>
    <property type="evidence" value="ECO:0007669"/>
    <property type="project" value="InterPro"/>
</dbReference>
<dbReference type="InterPro" id="IPR050188">
    <property type="entry name" value="RluA_PseudoU_synthase"/>
</dbReference>
<dbReference type="CDD" id="cd02869">
    <property type="entry name" value="PseudoU_synth_RluA_like"/>
    <property type="match status" value="1"/>
</dbReference>
<dbReference type="SUPFAM" id="SSF55120">
    <property type="entry name" value="Pseudouridine synthase"/>
    <property type="match status" value="1"/>
</dbReference>
<organism evidence="6 7">
    <name type="scientific">Candidatus Fimadaptatus faecigallinarum</name>
    <dbReference type="NCBI Taxonomy" id="2840814"/>
    <lineage>
        <taxon>Bacteria</taxon>
        <taxon>Bacillati</taxon>
        <taxon>Bacillota</taxon>
        <taxon>Clostridia</taxon>
        <taxon>Eubacteriales</taxon>
        <taxon>Candidatus Fimadaptatus</taxon>
    </lineage>
</organism>
<comment type="similarity">
    <text evidence="2">Belongs to the pseudouridine synthase RluA family.</text>
</comment>
<reference evidence="6" key="2">
    <citation type="journal article" date="2021" name="PeerJ">
        <title>Extensive microbial diversity within the chicken gut microbiome revealed by metagenomics and culture.</title>
        <authorList>
            <person name="Gilroy R."/>
            <person name="Ravi A."/>
            <person name="Getino M."/>
            <person name="Pursley I."/>
            <person name="Horton D.L."/>
            <person name="Alikhan N.F."/>
            <person name="Baker D."/>
            <person name="Gharbi K."/>
            <person name="Hall N."/>
            <person name="Watson M."/>
            <person name="Adriaenssens E.M."/>
            <person name="Foster-Nyarko E."/>
            <person name="Jarju S."/>
            <person name="Secka A."/>
            <person name="Antonio M."/>
            <person name="Oren A."/>
            <person name="Chaudhuri R.R."/>
            <person name="La Ragione R."/>
            <person name="Hildebrand F."/>
            <person name="Pallen M.J."/>
        </authorList>
    </citation>
    <scope>NUCLEOTIDE SEQUENCE</scope>
    <source>
        <strain evidence="6">ChiSxjej2B14-8506</strain>
    </source>
</reference>
<dbReference type="InterPro" id="IPR006145">
    <property type="entry name" value="PsdUridine_synth_RsuA/RluA"/>
</dbReference>
<dbReference type="PANTHER" id="PTHR21600">
    <property type="entry name" value="MITOCHONDRIAL RNA PSEUDOURIDINE SYNTHASE"/>
    <property type="match status" value="1"/>
</dbReference>
<dbReference type="InterPro" id="IPR020103">
    <property type="entry name" value="PsdUridine_synth_cat_dom_sf"/>
</dbReference>
<dbReference type="AlphaFoldDB" id="A0A9D1S4N2"/>
<comment type="caution">
    <text evidence="6">The sequence shown here is derived from an EMBL/GenBank/DDBJ whole genome shotgun (WGS) entry which is preliminary data.</text>
</comment>
<dbReference type="GO" id="GO:0009982">
    <property type="term" value="F:pseudouridine synthase activity"/>
    <property type="evidence" value="ECO:0007669"/>
    <property type="project" value="InterPro"/>
</dbReference>
<proteinExistence type="inferred from homology"/>
<dbReference type="GO" id="GO:0000455">
    <property type="term" value="P:enzyme-directed rRNA pseudouridine synthesis"/>
    <property type="evidence" value="ECO:0007669"/>
    <property type="project" value="TreeGrafter"/>
</dbReference>
<evidence type="ECO:0000256" key="1">
    <source>
        <dbReference type="ARBA" id="ARBA00000073"/>
    </source>
</evidence>
<sequence>MRTHQVPAGADGMALGRYIRRAYPMCDAAMLRRALARRDFKLDGVRLGERDAVRAGGELSCYIADEYLLGGPLEVVYRGARVAGVVKPAGLSCQRDAQGLGEDTLEARKSELFGEAYLVNRLYHFTGGVMPVALDAAVRDALLAEFRRHAVDKRYVCQVVGEPALRARLVNYAIKSADEAIVRVYDAPRPGALTMALEYELIGREVLAGGEVARLRVKLETGRTHQIRAQLSHAGLPVLGDDRYGDRAANRAHGATHQRLWCERVAFEGGEFAGLVLEAPAPF</sequence>
<evidence type="ECO:0000313" key="6">
    <source>
        <dbReference type="EMBL" id="HIU46432.1"/>
    </source>
</evidence>
<dbReference type="Pfam" id="PF00849">
    <property type="entry name" value="PseudoU_synth_2"/>
    <property type="match status" value="1"/>
</dbReference>
<comment type="catalytic activity">
    <reaction evidence="1">
        <text>a uridine in RNA = a pseudouridine in RNA</text>
        <dbReference type="Rhea" id="RHEA:48348"/>
        <dbReference type="Rhea" id="RHEA-COMP:12068"/>
        <dbReference type="Rhea" id="RHEA-COMP:12069"/>
        <dbReference type="ChEBI" id="CHEBI:65314"/>
        <dbReference type="ChEBI" id="CHEBI:65315"/>
    </reaction>
</comment>
<evidence type="ECO:0000259" key="5">
    <source>
        <dbReference type="Pfam" id="PF00849"/>
    </source>
</evidence>
<accession>A0A9D1S4N2</accession>
<evidence type="ECO:0000256" key="3">
    <source>
        <dbReference type="ARBA" id="ARBA00031870"/>
    </source>
</evidence>
<evidence type="ECO:0000256" key="2">
    <source>
        <dbReference type="ARBA" id="ARBA00010876"/>
    </source>
</evidence>
<reference evidence="6" key="1">
    <citation type="submission" date="2020-10" db="EMBL/GenBank/DDBJ databases">
        <authorList>
            <person name="Gilroy R."/>
        </authorList>
    </citation>
    <scope>NUCLEOTIDE SEQUENCE</scope>
    <source>
        <strain evidence="6">ChiSxjej2B14-8506</strain>
    </source>
</reference>
<gene>
    <name evidence="6" type="ORF">IAC59_04165</name>
</gene>
<dbReference type="EMBL" id="DVNK01000028">
    <property type="protein sequence ID" value="HIU46432.1"/>
    <property type="molecule type" value="Genomic_DNA"/>
</dbReference>
<dbReference type="PANTHER" id="PTHR21600:SF44">
    <property type="entry name" value="RIBOSOMAL LARGE SUBUNIT PSEUDOURIDINE SYNTHASE D"/>
    <property type="match status" value="1"/>
</dbReference>
<evidence type="ECO:0000313" key="7">
    <source>
        <dbReference type="Proteomes" id="UP000824123"/>
    </source>
</evidence>
<feature type="domain" description="Pseudouridine synthase RsuA/RluA-like" evidence="5">
    <location>
        <begin position="85"/>
        <end position="233"/>
    </location>
</feature>
<name>A0A9D1S4N2_9FIRM</name>